<comment type="caution">
    <text evidence="7">The sequence shown here is derived from an EMBL/GenBank/DDBJ whole genome shotgun (WGS) entry which is preliminary data.</text>
</comment>
<dbReference type="CDD" id="cd00498">
    <property type="entry name" value="Hsp33"/>
    <property type="match status" value="1"/>
</dbReference>
<dbReference type="PANTHER" id="PTHR30111">
    <property type="entry name" value="33 KDA CHAPERONIN"/>
    <property type="match status" value="1"/>
</dbReference>
<reference evidence="8" key="1">
    <citation type="journal article" date="2019" name="Int. J. Syst. Evol. Microbiol.">
        <title>The Global Catalogue of Microorganisms (GCM) 10K type strain sequencing project: providing services to taxonomists for standard genome sequencing and annotation.</title>
        <authorList>
            <consortium name="The Broad Institute Genomics Platform"/>
            <consortium name="The Broad Institute Genome Sequencing Center for Infectious Disease"/>
            <person name="Wu L."/>
            <person name="Ma J."/>
        </authorList>
    </citation>
    <scope>NUCLEOTIDE SEQUENCE [LARGE SCALE GENOMIC DNA]</scope>
    <source>
        <strain evidence="8">CGMCC 1.16031</strain>
    </source>
</reference>
<name>A0ABW1XEZ7_9ALTE</name>
<sequence length="291" mass="32158">MSAYDQLYRYLFKQADVRGELVRVQDSFQHILATHEYPHAVQQLLGELMAATSLLTATLKFEGDIAVQIQSEGPIKYAVVNGTENQELRGVARWEGEVGEYDFKTLFQNGIMAITITPKQGERYQGIVALDQPSLAACLEGYFSQSEQLPTRVVLHTRLGDKPATGGMLIQALPAGQGSAEQFDHLAHLTATVKAEELFDLAPLDVLHRLYHEEEVEVYDPVTLQFKCSCSKERSAAALINVPKEELLGIVAEEGDVAIKCQYCNTSYRFDAIDVEAIHSGSYSASEPTSN</sequence>
<protein>
    <recommendedName>
        <fullName evidence="6">33 kDa chaperonin</fullName>
    </recommendedName>
    <alternativeName>
        <fullName evidence="6">Heat shock protein 33 homolog</fullName>
        <shortName evidence="6">HSP33</shortName>
    </alternativeName>
</protein>
<keyword evidence="3 6" id="KW-1015">Disulfide bond</keyword>
<evidence type="ECO:0000313" key="7">
    <source>
        <dbReference type="EMBL" id="MFC6438643.1"/>
    </source>
</evidence>
<dbReference type="EMBL" id="JBHSUS010000001">
    <property type="protein sequence ID" value="MFC6438643.1"/>
    <property type="molecule type" value="Genomic_DNA"/>
</dbReference>
<dbReference type="RefSeq" id="WP_131259471.1">
    <property type="nucleotide sequence ID" value="NZ_JBHSUS010000001.1"/>
</dbReference>
<dbReference type="InterPro" id="IPR023212">
    <property type="entry name" value="Hsp33_helix_hairpin_bin_dom_sf"/>
</dbReference>
<evidence type="ECO:0000313" key="8">
    <source>
        <dbReference type="Proteomes" id="UP001596364"/>
    </source>
</evidence>
<keyword evidence="4 6" id="KW-0143">Chaperone</keyword>
<dbReference type="InterPro" id="IPR016154">
    <property type="entry name" value="Heat_shock_Hsp33_C"/>
</dbReference>
<comment type="function">
    <text evidence="6">Redox regulated molecular chaperone. Protects both thermally unfolding and oxidatively damaged proteins from irreversible aggregation. Plays an important role in the bacterial defense system toward oxidative stress.</text>
</comment>
<evidence type="ECO:0000256" key="2">
    <source>
        <dbReference type="ARBA" id="ARBA00022833"/>
    </source>
</evidence>
<evidence type="ECO:0000256" key="3">
    <source>
        <dbReference type="ARBA" id="ARBA00023157"/>
    </source>
</evidence>
<dbReference type="Gene3D" id="3.55.30.10">
    <property type="entry name" value="Hsp33 domain"/>
    <property type="match status" value="1"/>
</dbReference>
<dbReference type="Gene3D" id="1.10.287.480">
    <property type="entry name" value="helix hairpin bin"/>
    <property type="match status" value="1"/>
</dbReference>
<gene>
    <name evidence="6 7" type="primary">hslO</name>
    <name evidence="7" type="ORF">ACFP85_00515</name>
</gene>
<feature type="disulfide bond" description="Redox-active" evidence="6">
    <location>
        <begin position="228"/>
        <end position="230"/>
    </location>
</feature>
<evidence type="ECO:0000256" key="5">
    <source>
        <dbReference type="ARBA" id="ARBA00023284"/>
    </source>
</evidence>
<comment type="similarity">
    <text evidence="6">Belongs to the HSP33 family.</text>
</comment>
<evidence type="ECO:0000256" key="4">
    <source>
        <dbReference type="ARBA" id="ARBA00023186"/>
    </source>
</evidence>
<organism evidence="7 8">
    <name type="scientific">Pseudobowmanella zhangzhouensis</name>
    <dbReference type="NCBI Taxonomy" id="1537679"/>
    <lineage>
        <taxon>Bacteria</taxon>
        <taxon>Pseudomonadati</taxon>
        <taxon>Pseudomonadota</taxon>
        <taxon>Gammaproteobacteria</taxon>
        <taxon>Alteromonadales</taxon>
        <taxon>Alteromonadaceae</taxon>
    </lineage>
</organism>
<keyword evidence="5 6" id="KW-0676">Redox-active center</keyword>
<comment type="subcellular location">
    <subcellularLocation>
        <location evidence="6">Cytoplasm</location>
    </subcellularLocation>
</comment>
<dbReference type="Pfam" id="PF01430">
    <property type="entry name" value="HSP33"/>
    <property type="match status" value="1"/>
</dbReference>
<accession>A0ABW1XEZ7</accession>
<dbReference type="InterPro" id="IPR016153">
    <property type="entry name" value="Heat_shock_Hsp33_N"/>
</dbReference>
<dbReference type="SUPFAM" id="SSF64397">
    <property type="entry name" value="Hsp33 domain"/>
    <property type="match status" value="1"/>
</dbReference>
<dbReference type="Gene3D" id="3.90.1280.10">
    <property type="entry name" value="HSP33 redox switch-like"/>
    <property type="match status" value="1"/>
</dbReference>
<feature type="disulfide bond" description="Redox-active" evidence="6">
    <location>
        <begin position="261"/>
        <end position="264"/>
    </location>
</feature>
<dbReference type="PANTHER" id="PTHR30111:SF1">
    <property type="entry name" value="33 KDA CHAPERONIN"/>
    <property type="match status" value="1"/>
</dbReference>
<evidence type="ECO:0000256" key="1">
    <source>
        <dbReference type="ARBA" id="ARBA00022490"/>
    </source>
</evidence>
<dbReference type="SUPFAM" id="SSF118352">
    <property type="entry name" value="HSP33 redox switch-like"/>
    <property type="match status" value="1"/>
</dbReference>
<proteinExistence type="inferred from homology"/>
<dbReference type="PIRSF" id="PIRSF005261">
    <property type="entry name" value="Heat_shock_Hsp33"/>
    <property type="match status" value="1"/>
</dbReference>
<dbReference type="NCBIfam" id="NF001033">
    <property type="entry name" value="PRK00114.1"/>
    <property type="match status" value="1"/>
</dbReference>
<dbReference type="Proteomes" id="UP001596364">
    <property type="component" value="Unassembled WGS sequence"/>
</dbReference>
<dbReference type="InterPro" id="IPR000397">
    <property type="entry name" value="Heat_shock_Hsp33"/>
</dbReference>
<evidence type="ECO:0000256" key="6">
    <source>
        <dbReference type="HAMAP-Rule" id="MF_00117"/>
    </source>
</evidence>
<dbReference type="HAMAP" id="MF_00117">
    <property type="entry name" value="HslO"/>
    <property type="match status" value="1"/>
</dbReference>
<keyword evidence="2 6" id="KW-0862">Zinc</keyword>
<keyword evidence="8" id="KW-1185">Reference proteome</keyword>
<comment type="PTM">
    <text evidence="6">Under oxidizing conditions two disulfide bonds are formed involving the reactive cysteines. Under reducing conditions zinc is bound to the reactive cysteines and the protein is inactive.</text>
</comment>
<keyword evidence="1 6" id="KW-0963">Cytoplasm</keyword>